<proteinExistence type="predicted"/>
<keyword evidence="2" id="KW-1185">Reference proteome</keyword>
<organism evidence="1 2">
    <name type="scientific">Staurois parvus</name>
    <dbReference type="NCBI Taxonomy" id="386267"/>
    <lineage>
        <taxon>Eukaryota</taxon>
        <taxon>Metazoa</taxon>
        <taxon>Chordata</taxon>
        <taxon>Craniata</taxon>
        <taxon>Vertebrata</taxon>
        <taxon>Euteleostomi</taxon>
        <taxon>Amphibia</taxon>
        <taxon>Batrachia</taxon>
        <taxon>Anura</taxon>
        <taxon>Neobatrachia</taxon>
        <taxon>Ranoidea</taxon>
        <taxon>Ranidae</taxon>
        <taxon>Staurois</taxon>
    </lineage>
</organism>
<accession>A0ABN9EPL3</accession>
<dbReference type="Proteomes" id="UP001162483">
    <property type="component" value="Unassembled WGS sequence"/>
</dbReference>
<sequence>MTVLQGKYIFCKYKTNPVALDRNWVSLGYDHYRWLIFECRKNRLKGRFLDATDKALGIKCM</sequence>
<name>A0ABN9EPL3_9NEOB</name>
<reference evidence="1" key="1">
    <citation type="submission" date="2023-05" db="EMBL/GenBank/DDBJ databases">
        <authorList>
            <person name="Stuckert A."/>
        </authorList>
    </citation>
    <scope>NUCLEOTIDE SEQUENCE</scope>
</reference>
<evidence type="ECO:0000313" key="2">
    <source>
        <dbReference type="Proteomes" id="UP001162483"/>
    </source>
</evidence>
<evidence type="ECO:0000313" key="1">
    <source>
        <dbReference type="EMBL" id="CAI9586022.1"/>
    </source>
</evidence>
<comment type="caution">
    <text evidence="1">The sequence shown here is derived from an EMBL/GenBank/DDBJ whole genome shotgun (WGS) entry which is preliminary data.</text>
</comment>
<gene>
    <name evidence="1" type="ORF">SPARVUS_LOCUS10306312</name>
</gene>
<dbReference type="EMBL" id="CATNWA010015713">
    <property type="protein sequence ID" value="CAI9586022.1"/>
    <property type="molecule type" value="Genomic_DNA"/>
</dbReference>
<protein>
    <submittedName>
        <fullName evidence="1">Uncharacterized protein</fullName>
    </submittedName>
</protein>